<feature type="region of interest" description="Disordered" evidence="1">
    <location>
        <begin position="1"/>
        <end position="23"/>
    </location>
</feature>
<sequence>MFPLQRHEEEMHPPSDPWMPNSSKYEDVLDDTGIPTVITWSHGGKEIFVEGSGDNWKTVVIELAPISSSFYHCRFIIDGDWRYGAEVPWTDADMGNVHNILYLKADAEPL</sequence>
<proteinExistence type="predicted"/>
<evidence type="ECO:0000256" key="1">
    <source>
        <dbReference type="SAM" id="MobiDB-lite"/>
    </source>
</evidence>
<protein>
    <recommendedName>
        <fullName evidence="2">AMP-activated protein kinase glycogen-binding domain-containing protein</fullName>
    </recommendedName>
</protein>
<dbReference type="Proteomes" id="UP000290560">
    <property type="component" value="Unassembled WGS sequence"/>
</dbReference>
<feature type="domain" description="AMP-activated protein kinase glycogen-binding" evidence="2">
    <location>
        <begin position="34"/>
        <end position="105"/>
    </location>
</feature>
<dbReference type="InterPro" id="IPR014756">
    <property type="entry name" value="Ig_E-set"/>
</dbReference>
<dbReference type="Gene3D" id="2.60.40.10">
    <property type="entry name" value="Immunoglobulins"/>
    <property type="match status" value="1"/>
</dbReference>
<reference evidence="3" key="1">
    <citation type="journal article" date="2018" name="Data Brief">
        <title>Genome sequence data from 17 accessions of Ensete ventricosum, a staple food crop for millions in Ethiopia.</title>
        <authorList>
            <person name="Yemataw Z."/>
            <person name="Muzemil S."/>
            <person name="Ambachew D."/>
            <person name="Tripathi L."/>
            <person name="Tesfaye K."/>
            <person name="Chala A."/>
            <person name="Farbos A."/>
            <person name="O'Neill P."/>
            <person name="Moore K."/>
            <person name="Grant M."/>
            <person name="Studholme D.J."/>
        </authorList>
    </citation>
    <scope>NUCLEOTIDE SEQUENCE [LARGE SCALE GENOMIC DNA]</scope>
    <source>
        <tissue evidence="3">Leaf</tissue>
    </source>
</reference>
<dbReference type="InterPro" id="IPR043554">
    <property type="entry name" value="KINB"/>
</dbReference>
<dbReference type="InterPro" id="IPR013783">
    <property type="entry name" value="Ig-like_fold"/>
</dbReference>
<dbReference type="PANTHER" id="PTHR46316:SF2">
    <property type="entry name" value="SNF1-RELATED PROTEIN KINASE REGULATORY SUBUNIT BETA-2"/>
    <property type="match status" value="1"/>
</dbReference>
<dbReference type="CDD" id="cd02859">
    <property type="entry name" value="E_set_AMPKbeta_like_N"/>
    <property type="match status" value="1"/>
</dbReference>
<organism evidence="3">
    <name type="scientific">Ensete ventricosum</name>
    <name type="common">Abyssinian banana</name>
    <name type="synonym">Musa ensete</name>
    <dbReference type="NCBI Taxonomy" id="4639"/>
    <lineage>
        <taxon>Eukaryota</taxon>
        <taxon>Viridiplantae</taxon>
        <taxon>Streptophyta</taxon>
        <taxon>Embryophyta</taxon>
        <taxon>Tracheophyta</taxon>
        <taxon>Spermatophyta</taxon>
        <taxon>Magnoliopsida</taxon>
        <taxon>Liliopsida</taxon>
        <taxon>Zingiberales</taxon>
        <taxon>Musaceae</taxon>
        <taxon>Ensete</taxon>
    </lineage>
</organism>
<feature type="compositionally biased region" description="Basic and acidic residues" evidence="1">
    <location>
        <begin position="1"/>
        <end position="13"/>
    </location>
</feature>
<dbReference type="PANTHER" id="PTHR46316">
    <property type="entry name" value="SNF1-RELATED PROTEIN KINASE REGULATORY SUBUNIT BETA-1"/>
    <property type="match status" value="1"/>
</dbReference>
<accession>A0A445MER1</accession>
<dbReference type="InterPro" id="IPR032640">
    <property type="entry name" value="AMPK1_CBM"/>
</dbReference>
<name>A0A445MER1_ENSVE</name>
<gene>
    <name evidence="3" type="ORF">BHM03_00016161</name>
</gene>
<dbReference type="AlphaFoldDB" id="A0A445MER1"/>
<dbReference type="EMBL" id="KV875745">
    <property type="protein sequence ID" value="RZR72731.1"/>
    <property type="molecule type" value="Genomic_DNA"/>
</dbReference>
<dbReference type="Pfam" id="PF16561">
    <property type="entry name" value="AMPK1_CBM"/>
    <property type="match status" value="1"/>
</dbReference>
<dbReference type="GO" id="GO:0009507">
    <property type="term" value="C:chloroplast"/>
    <property type="evidence" value="ECO:0007669"/>
    <property type="project" value="UniProtKB-ARBA"/>
</dbReference>
<dbReference type="SUPFAM" id="SSF81296">
    <property type="entry name" value="E set domains"/>
    <property type="match status" value="1"/>
</dbReference>
<evidence type="ECO:0000313" key="3">
    <source>
        <dbReference type="EMBL" id="RZR72731.1"/>
    </source>
</evidence>
<evidence type="ECO:0000259" key="2">
    <source>
        <dbReference type="Pfam" id="PF16561"/>
    </source>
</evidence>